<sequence length="146" mass="16159">MVCFGTERLTADNGTRVTLIDYLAHAMFEDIQTELSELNTINRKPFIVQVTVWDARKRFGSPKSTPIQFRPVHTVGFYANIPKGSVQLEEGVTDRVVQQATSILKRKGDRDLAGRKAKARMSEDEEKSGGSAGIDLVVPPRTGVRA</sequence>
<reference evidence="2 3" key="1">
    <citation type="submission" date="2024-09" db="EMBL/GenBank/DDBJ databases">
        <title>Genome sequencing and assembly of Phytophthora oleae, isolate VK10A, causative agent of rot of olive drupes.</title>
        <authorList>
            <person name="Conti Taguali S."/>
            <person name="Riolo M."/>
            <person name="La Spada F."/>
            <person name="Cacciola S.O."/>
            <person name="Dionisio G."/>
        </authorList>
    </citation>
    <scope>NUCLEOTIDE SEQUENCE [LARGE SCALE GENOMIC DNA]</scope>
    <source>
        <strain evidence="2 3">VK10A</strain>
    </source>
</reference>
<dbReference type="AlphaFoldDB" id="A0ABD3F0Y1"/>
<protein>
    <submittedName>
        <fullName evidence="2">Uncharacterized protein</fullName>
    </submittedName>
</protein>
<proteinExistence type="predicted"/>
<name>A0ABD3F0Y1_9STRA</name>
<keyword evidence="3" id="KW-1185">Reference proteome</keyword>
<evidence type="ECO:0000313" key="2">
    <source>
        <dbReference type="EMBL" id="KAL3659750.1"/>
    </source>
</evidence>
<evidence type="ECO:0000256" key="1">
    <source>
        <dbReference type="SAM" id="MobiDB-lite"/>
    </source>
</evidence>
<comment type="caution">
    <text evidence="2">The sequence shown here is derived from an EMBL/GenBank/DDBJ whole genome shotgun (WGS) entry which is preliminary data.</text>
</comment>
<feature type="region of interest" description="Disordered" evidence="1">
    <location>
        <begin position="107"/>
        <end position="146"/>
    </location>
</feature>
<evidence type="ECO:0000313" key="3">
    <source>
        <dbReference type="Proteomes" id="UP001632037"/>
    </source>
</evidence>
<accession>A0ABD3F0Y1</accession>
<dbReference type="EMBL" id="JBIMZQ010000045">
    <property type="protein sequence ID" value="KAL3659750.1"/>
    <property type="molecule type" value="Genomic_DNA"/>
</dbReference>
<organism evidence="2 3">
    <name type="scientific">Phytophthora oleae</name>
    <dbReference type="NCBI Taxonomy" id="2107226"/>
    <lineage>
        <taxon>Eukaryota</taxon>
        <taxon>Sar</taxon>
        <taxon>Stramenopiles</taxon>
        <taxon>Oomycota</taxon>
        <taxon>Peronosporomycetes</taxon>
        <taxon>Peronosporales</taxon>
        <taxon>Peronosporaceae</taxon>
        <taxon>Phytophthora</taxon>
    </lineage>
</organism>
<gene>
    <name evidence="2" type="ORF">V7S43_015423</name>
</gene>
<dbReference type="Proteomes" id="UP001632037">
    <property type="component" value="Unassembled WGS sequence"/>
</dbReference>